<dbReference type="Proteomes" id="UP000028501">
    <property type="component" value="Chromosome"/>
</dbReference>
<dbReference type="InterPro" id="IPR036465">
    <property type="entry name" value="vWFA_dom_sf"/>
</dbReference>
<organism evidence="3 4">
    <name type="scientific">Archaeoglobus fulgidus DSM 8774</name>
    <dbReference type="NCBI Taxonomy" id="1344584"/>
    <lineage>
        <taxon>Archaea</taxon>
        <taxon>Methanobacteriati</taxon>
        <taxon>Methanobacteriota</taxon>
        <taxon>Archaeoglobi</taxon>
        <taxon>Archaeoglobales</taxon>
        <taxon>Archaeoglobaceae</taxon>
        <taxon>Archaeoglobus</taxon>
    </lineage>
</organism>
<evidence type="ECO:0000259" key="1">
    <source>
        <dbReference type="Pfam" id="PF09967"/>
    </source>
</evidence>
<dbReference type="Pfam" id="PF09967">
    <property type="entry name" value="DUF2201"/>
    <property type="match status" value="1"/>
</dbReference>
<feature type="domain" description="VWA-like" evidence="1">
    <location>
        <begin position="340"/>
        <end position="463"/>
    </location>
</feature>
<dbReference type="InterPro" id="IPR018698">
    <property type="entry name" value="VWA-like_dom"/>
</dbReference>
<dbReference type="HOGENOM" id="CLU_038906_1_0_2"/>
<dbReference type="KEGG" id="afg:AFULGI_00016470"/>
<dbReference type="PANTHER" id="PTHR38730:SF1">
    <property type="entry name" value="SLL7028 PROTEIN"/>
    <property type="match status" value="1"/>
</dbReference>
<dbReference type="AlphaFoldDB" id="A0A075WEI2"/>
<proteinExistence type="predicted"/>
<feature type="domain" description="Putative metallopeptidase" evidence="2">
    <location>
        <begin position="10"/>
        <end position="330"/>
    </location>
</feature>
<dbReference type="EMBL" id="CP006577">
    <property type="protein sequence ID" value="AIG98406.1"/>
    <property type="molecule type" value="Genomic_DNA"/>
</dbReference>
<reference evidence="3 4" key="1">
    <citation type="submission" date="2013-07" db="EMBL/GenBank/DDBJ databases">
        <title>Genome of Archaeoglobus fulgidus.</title>
        <authorList>
            <person name="Fiebig A."/>
            <person name="Birkeland N.-K."/>
        </authorList>
    </citation>
    <scope>NUCLEOTIDE SEQUENCE [LARGE SCALE GENOMIC DNA]</scope>
    <source>
        <strain evidence="3 4">DSM 8774</strain>
    </source>
</reference>
<accession>A0A075WEI2</accession>
<name>A0A075WEI2_ARCFL</name>
<dbReference type="SUPFAM" id="SSF53300">
    <property type="entry name" value="vWA-like"/>
    <property type="match status" value="1"/>
</dbReference>
<dbReference type="RefSeq" id="WP_052358749.1">
    <property type="nucleotide sequence ID" value="NZ_CP006577.1"/>
</dbReference>
<dbReference type="Pfam" id="PF13203">
    <property type="entry name" value="DUF2201_N"/>
    <property type="match status" value="1"/>
</dbReference>
<evidence type="ECO:0000313" key="3">
    <source>
        <dbReference type="EMBL" id="AIG98406.1"/>
    </source>
</evidence>
<evidence type="ECO:0000259" key="2">
    <source>
        <dbReference type="Pfam" id="PF13203"/>
    </source>
</evidence>
<protein>
    <submittedName>
        <fullName evidence="3">Putative metallopeptidase</fullName>
    </submittedName>
</protein>
<dbReference type="InterPro" id="IPR025154">
    <property type="entry name" value="Put_metallopeptidase_dom"/>
</dbReference>
<sequence length="467" mass="52815">MSLFGKLTPSERISKAKIKLMREYPFFGYIAMYLTFIENDEIPTMSVNPKGIIRYNPNYVEKLSDTQLLADVIHEVSHIAFRHFEREETLEITNPIHKKAYDYANDIVVNAILVANGFDVYDTGLNPEKVGRTFVTRFKFSIRGIVDVNGIKQEIVVQIPIEIWDPEQKSSEEVYLEILEQLRGNGGKSNVKILVPGCSDCSDQNGSNRDSNNLSDLICNISNLINSMDIIEVSSDKKPFDIHEYGNNGRGEEENDSQDWDKIIAEAYNYAKMVGKVPAGIERHVEAVLKPKIDWKKTLRDSILPMIPQDYTYLKPSRRGLSTGVYLPSIAKDRYLEALVAVDTSGSISGQELNQFLSEIQWIARNFPAFRITLLSVDADIHDKIELRCFADVRKITGLRGGGGTDFRPVFDYAVKHRKRLIIFFTDGFGMFPERSPSIKTIWVVSPNGAPSKNFPFGKVIRISNAA</sequence>
<dbReference type="GeneID" id="25399243"/>
<dbReference type="PANTHER" id="PTHR38730">
    <property type="entry name" value="SLL7028 PROTEIN"/>
    <property type="match status" value="1"/>
</dbReference>
<gene>
    <name evidence="3" type="ORF">AFULGI_00016470</name>
</gene>
<evidence type="ECO:0000313" key="4">
    <source>
        <dbReference type="Proteomes" id="UP000028501"/>
    </source>
</evidence>